<comment type="subcellular location">
    <subcellularLocation>
        <location evidence="1">Nucleus</location>
        <location evidence="1">Nuclear pore complex</location>
    </subcellularLocation>
</comment>
<dbReference type="Pfam" id="PF12110">
    <property type="entry name" value="Nup96"/>
    <property type="match status" value="1"/>
</dbReference>
<dbReference type="OrthoDB" id="3797628at2759"/>
<feature type="domain" description="Peptidase S59" evidence="12">
    <location>
        <begin position="906"/>
        <end position="1042"/>
    </location>
</feature>
<evidence type="ECO:0000256" key="9">
    <source>
        <dbReference type="ARBA" id="ARBA00023132"/>
    </source>
</evidence>
<dbReference type="InterPro" id="IPR036903">
    <property type="entry name" value="Nup98_auto-Pept-S59_dom_sf"/>
</dbReference>
<evidence type="ECO:0000256" key="10">
    <source>
        <dbReference type="ARBA" id="ARBA00023242"/>
    </source>
</evidence>
<feature type="region of interest" description="Disordered" evidence="11">
    <location>
        <begin position="793"/>
        <end position="909"/>
    </location>
</feature>
<evidence type="ECO:0000313" key="13">
    <source>
        <dbReference type="EMBL" id="EMR62514.1"/>
    </source>
</evidence>
<feature type="compositionally biased region" description="Low complexity" evidence="11">
    <location>
        <begin position="463"/>
        <end position="472"/>
    </location>
</feature>
<feature type="region of interest" description="Disordered" evidence="11">
    <location>
        <begin position="304"/>
        <end position="359"/>
    </location>
</feature>
<dbReference type="GO" id="GO:0006606">
    <property type="term" value="P:protein import into nucleus"/>
    <property type="evidence" value="ECO:0007669"/>
    <property type="project" value="TreeGrafter"/>
</dbReference>
<dbReference type="GO" id="GO:0000973">
    <property type="term" value="P:post-transcriptional tethering of RNA polymerase II gene DNA at nuclear periphery"/>
    <property type="evidence" value="ECO:0007669"/>
    <property type="project" value="TreeGrafter"/>
</dbReference>
<dbReference type="GO" id="GO:0044614">
    <property type="term" value="C:nuclear pore cytoplasmic filaments"/>
    <property type="evidence" value="ECO:0007669"/>
    <property type="project" value="TreeGrafter"/>
</dbReference>
<reference evidence="14" key="1">
    <citation type="journal article" date="2013" name="Genome Announc.">
        <title>Draft genome sequence of the grapevine dieback fungus Eutypa lata UCR-EL1.</title>
        <authorList>
            <person name="Blanco-Ulate B."/>
            <person name="Rolshausen P.E."/>
            <person name="Cantu D."/>
        </authorList>
    </citation>
    <scope>NUCLEOTIDE SEQUENCE [LARGE SCALE GENOMIC DNA]</scope>
    <source>
        <strain evidence="14">UCR-EL1</strain>
    </source>
</reference>
<dbReference type="OMA" id="PMGKGLN"/>
<dbReference type="GO" id="GO:0006405">
    <property type="term" value="P:RNA export from nucleus"/>
    <property type="evidence" value="ECO:0007669"/>
    <property type="project" value="TreeGrafter"/>
</dbReference>
<dbReference type="InterPro" id="IPR025574">
    <property type="entry name" value="Nucleoporin_FG_rpt"/>
</dbReference>
<feature type="region of interest" description="Disordered" evidence="11">
    <location>
        <begin position="381"/>
        <end position="400"/>
    </location>
</feature>
<comment type="similarity">
    <text evidence="2">Belongs to the nucleoporin GLFG family.</text>
</comment>
<feature type="compositionally biased region" description="Low complexity" evidence="11">
    <location>
        <begin position="853"/>
        <end position="869"/>
    </location>
</feature>
<dbReference type="KEGG" id="ela:UCREL1_10575"/>
<dbReference type="PANTHER" id="PTHR23198">
    <property type="entry name" value="NUCLEOPORIN"/>
    <property type="match status" value="1"/>
</dbReference>
<dbReference type="Gene3D" id="3.30.1610.10">
    <property type="entry name" value="Peptidase S59, nucleoporin"/>
    <property type="match status" value="1"/>
</dbReference>
<accession>M7S8Q7</accession>
<feature type="compositionally biased region" description="Polar residues" evidence="11">
    <location>
        <begin position="820"/>
        <end position="844"/>
    </location>
</feature>
<feature type="region of interest" description="Disordered" evidence="11">
    <location>
        <begin position="426"/>
        <end position="643"/>
    </location>
</feature>
<feature type="compositionally biased region" description="Low complexity" evidence="11">
    <location>
        <begin position="324"/>
        <end position="344"/>
    </location>
</feature>
<feature type="compositionally biased region" description="Gly residues" evidence="11">
    <location>
        <begin position="349"/>
        <end position="359"/>
    </location>
</feature>
<dbReference type="InterPro" id="IPR007230">
    <property type="entry name" value="Nup98_auto-Pept-S59_dom"/>
</dbReference>
<evidence type="ECO:0000256" key="2">
    <source>
        <dbReference type="ARBA" id="ARBA00008926"/>
    </source>
</evidence>
<keyword evidence="6" id="KW-0509">mRNA transport</keyword>
<dbReference type="HOGENOM" id="CLU_002330_0_0_1"/>
<feature type="compositionally biased region" description="Polar residues" evidence="11">
    <location>
        <begin position="527"/>
        <end position="540"/>
    </location>
</feature>
<feature type="compositionally biased region" description="Polar residues" evidence="11">
    <location>
        <begin position="716"/>
        <end position="729"/>
    </location>
</feature>
<dbReference type="Pfam" id="PF04096">
    <property type="entry name" value="Nucleoporin2"/>
    <property type="match status" value="1"/>
</dbReference>
<feature type="compositionally biased region" description="Low complexity" evidence="11">
    <location>
        <begin position="304"/>
        <end position="313"/>
    </location>
</feature>
<keyword evidence="8" id="KW-0811">Translocation</keyword>
<keyword evidence="14" id="KW-1185">Reference proteome</keyword>
<dbReference type="EMBL" id="KB707421">
    <property type="protein sequence ID" value="EMR62514.1"/>
    <property type="molecule type" value="Genomic_DNA"/>
</dbReference>
<dbReference type="GO" id="GO:0051028">
    <property type="term" value="P:mRNA transport"/>
    <property type="evidence" value="ECO:0007669"/>
    <property type="project" value="UniProtKB-KW"/>
</dbReference>
<dbReference type="PROSITE" id="PS51434">
    <property type="entry name" value="NUP_C"/>
    <property type="match status" value="1"/>
</dbReference>
<dbReference type="GO" id="GO:0034398">
    <property type="term" value="P:telomere tethering at nuclear periphery"/>
    <property type="evidence" value="ECO:0007669"/>
    <property type="project" value="TreeGrafter"/>
</dbReference>
<feature type="compositionally biased region" description="Gly residues" evidence="11">
    <location>
        <begin position="486"/>
        <end position="497"/>
    </location>
</feature>
<keyword evidence="9" id="KW-0906">Nuclear pore complex</keyword>
<evidence type="ECO:0000256" key="5">
    <source>
        <dbReference type="ARBA" id="ARBA00022813"/>
    </source>
</evidence>
<dbReference type="SUPFAM" id="SSF82215">
    <property type="entry name" value="C-terminal autoproteolytic domain of nucleoporin nup98"/>
    <property type="match status" value="1"/>
</dbReference>
<feature type="region of interest" description="Disordered" evidence="11">
    <location>
        <begin position="716"/>
        <end position="735"/>
    </location>
</feature>
<feature type="compositionally biased region" description="Polar residues" evidence="11">
    <location>
        <begin position="382"/>
        <end position="392"/>
    </location>
</feature>
<feature type="region of interest" description="Disordered" evidence="11">
    <location>
        <begin position="1076"/>
        <end position="1105"/>
    </location>
</feature>
<feature type="compositionally biased region" description="Low complexity" evidence="11">
    <location>
        <begin position="555"/>
        <end position="566"/>
    </location>
</feature>
<feature type="compositionally biased region" description="Low complexity" evidence="11">
    <location>
        <begin position="498"/>
        <end position="516"/>
    </location>
</feature>
<dbReference type="Proteomes" id="UP000012174">
    <property type="component" value="Unassembled WGS sequence"/>
</dbReference>
<dbReference type="eggNOG" id="KOG0845">
    <property type="taxonomic scope" value="Eukaryota"/>
</dbReference>
<keyword evidence="3" id="KW-0813">Transport</keyword>
<dbReference type="FunFam" id="3.30.1610.10:FF:000003">
    <property type="entry name" value="Nucleoporin SONB, putative"/>
    <property type="match status" value="1"/>
</dbReference>
<evidence type="ECO:0000256" key="3">
    <source>
        <dbReference type="ARBA" id="ARBA00022448"/>
    </source>
</evidence>
<dbReference type="GO" id="GO:0017056">
    <property type="term" value="F:structural constituent of nuclear pore"/>
    <property type="evidence" value="ECO:0007669"/>
    <property type="project" value="InterPro"/>
</dbReference>
<evidence type="ECO:0000313" key="14">
    <source>
        <dbReference type="Proteomes" id="UP000012174"/>
    </source>
</evidence>
<evidence type="ECO:0000256" key="4">
    <source>
        <dbReference type="ARBA" id="ARBA00022737"/>
    </source>
</evidence>
<dbReference type="GO" id="GO:0003723">
    <property type="term" value="F:RNA binding"/>
    <property type="evidence" value="ECO:0007669"/>
    <property type="project" value="TreeGrafter"/>
</dbReference>
<keyword evidence="4" id="KW-0677">Repeat</keyword>
<gene>
    <name evidence="13" type="ORF">UCREL1_10575</name>
</gene>
<dbReference type="GO" id="GO:0008139">
    <property type="term" value="F:nuclear localization sequence binding"/>
    <property type="evidence" value="ECO:0007669"/>
    <property type="project" value="TreeGrafter"/>
</dbReference>
<dbReference type="Pfam" id="PF13634">
    <property type="entry name" value="Nucleoporin_FG"/>
    <property type="match status" value="3"/>
</dbReference>
<proteinExistence type="inferred from homology"/>
<feature type="compositionally biased region" description="Polar residues" evidence="11">
    <location>
        <begin position="581"/>
        <end position="643"/>
    </location>
</feature>
<evidence type="ECO:0000256" key="1">
    <source>
        <dbReference type="ARBA" id="ARBA00004567"/>
    </source>
</evidence>
<keyword evidence="5" id="KW-0068">Autocatalytic cleavage</keyword>
<keyword evidence="10" id="KW-0539">Nucleus</keyword>
<evidence type="ECO:0000256" key="7">
    <source>
        <dbReference type="ARBA" id="ARBA00022927"/>
    </source>
</evidence>
<name>M7S8Q7_EUTLA</name>
<dbReference type="InterPro" id="IPR021967">
    <property type="entry name" value="Nup98_C"/>
</dbReference>
<evidence type="ECO:0000256" key="8">
    <source>
        <dbReference type="ARBA" id="ARBA00023010"/>
    </source>
</evidence>
<dbReference type="STRING" id="1287681.M7S8Q7"/>
<dbReference type="InterPro" id="IPR037665">
    <property type="entry name" value="Nucleoporin_S59-like"/>
</dbReference>
<keyword evidence="7" id="KW-0653">Protein transport</keyword>
<dbReference type="Gene3D" id="1.10.10.2360">
    <property type="match status" value="1"/>
</dbReference>
<protein>
    <submittedName>
        <fullName evidence="13">Putative nucleoporin sonb protein</fullName>
    </submittedName>
</protein>
<sequence>MSFGGFGGGSAFGGGGNTNNNSTFGGFGGNNNNTPAGGFGSNANNATPGFGASNTSGGSLFGSGTPAFGSGSNTGFGTTGNSAFGAAKPAFGGTSTSTGGGGLFGGATTATSGTGFGGGFGATNNTASTSSPFGGGTTGGLFGSTAPSKPAFGAATPNTGGSMFGGNSTTPNTTGGFGFGGASNASSSTALGGPIGDPPGTANVTNFQPFVEKESTTSNAQNSFQNILFQDPYKKWSGEELRLVDYAQGRRFGGTPGGAFGAGSGFGSFGGATNTSNQPSNAFGTTTTPANTGGSMFGGGNTSFGQNNTNTGTGAFGSGGGGLFNQNKPAATTGTGLFGGATPASQPAQGGGMFGSTGGSGFGTNATSGFGGANANTGGSVFGTNNNNQNKPGFSFGTSNTNNTGTGFGAGTTGFGTANTNTGGGLFGNNANNTPAQPAGGMFGSSTPQQNTSSPFGGGSGFGAQNQQSGSSLFGNNQQKPAATGMFGGSATGGTGAFGSSTNTSNPFGQQQNTNQAGGGMFGNKPATGTTGLFGSSGATQNTNTGNGLFGGLGQNNQNQQQQPQQPGGGLFGSLGQNQQKPSMFGQSTQPAGGSLFNNQNNPQQGSMWGGSTMQQQQPQNTMGNSLFGNSQANQGTPQALTASVNDPSAYGTSLFGNLGNGEVVNPGPLATPVGRRQPKRASVLPIYKLNPASASRYATPQKRGYGLSYSTYGTPNSPSSVASTPGTMSQSLLGGSLTRSLSKSISTNSLRRNFNTEDSLLNPGAFSSSTGSRLYGNNSVKKLVINRDLRPDLFSTPTKDKSPYDTPNGSSKLRKRVSFDTSNVDTIENGDASNESNNNTPSSAEELGYIRPSRSANGANGAAPNSSSMVEPEQVKGNELAVVHEEEVASPPVKNSADGPEDTEPGDYWMEPSRDTIMDMNRVQRQKVIDFTVGRVNVGQVKFKIPVDLTSIDLDNLTDDIVILEPRTATVYPHAAKKPPVGKGLNVPAQILLQNAWPRGTKNKGAPSVAKHIKRLQRIEGTQFENYNPETGEWTFSVEHFTTYGLDDSEDEDGVTIEPGASAGLPLAYAAKRDNHVSEPLQTSDREDASPNNGVGSRPTYRSLPGAFDAEEQYESDGSQEMAETNGNELSFLANRSAGSTSRALVPVDKEESDDEYAMFEANDNASPSLEQHLAVEQEDNSPDASQIDLVQETPAGIMRARMRAIKGAETPMKVQVTAGDDWTDMLTKTISPAKRDRALLKSLREADKYRMVDETAQDRSPAKRRVVSDSRGFATSIDLMNSLFEKAKMPAENLQSSIRPKGVKWPYKRTTKHLDDSQMDPQDRVWHDTMRPTWGPNGTLVFAANPSEAAFGRSGRVTERNGLMMVMKGGVVSESQDIRIAKFTNEMAAKAIDTQATLTQVELVDNVPAAKLNPRTSLRDFSVGASSKNSAEEHERLVWDLASVLFDHIKIPTDMHDDPDALQKLRRDNLSHFWEHMVDEQTSKAVAMAGSNEEKALAALSGHRIAEACKYLLDGKDFRLATLVALIGTSDEGKRDMREQVKEWQDAGVLSEFSQSIRALYEMLSGNVCVCEGMKGAIENRMDSFVISHRFGFNWQQALGLRLWYASSTESSITDAVQRYREDIEQDKELPPKPWFIENGIKGIWNDSNQDQRQDLLWGLLRLYSEEDVDLEAILRPENSQLSPLDYRLCWQLGQALTATDKVSFGERAVEKADAATISFAAQLTNEGSWLEATFVLLHLTDPAARSKAIEDHLCRHAGHIGAEDSTSFRKLAGDFKIPTQWIWHAKALFMRSVKKDPTAEVQSLLRAQSYADAHRTFIKEVAPLAIIERDYDALADVLQQFEGRQSQVSDWNIGGEIYKAFLQLTGYDRRREPPPTTLVNNLLDGLPAMHGNAPGAGIIEYAALTEMASEVAKVVASMAKAGQMEHERILHLPLTEDVLLRHSRDLAWSHYTSVMAGH</sequence>
<evidence type="ECO:0000256" key="6">
    <source>
        <dbReference type="ARBA" id="ARBA00022816"/>
    </source>
</evidence>
<dbReference type="PANTHER" id="PTHR23198:SF6">
    <property type="entry name" value="NUCLEAR PORE COMPLEX PROTEIN NUP98-NUP96"/>
    <property type="match status" value="1"/>
</dbReference>
<evidence type="ECO:0000259" key="12">
    <source>
        <dbReference type="PROSITE" id="PS51434"/>
    </source>
</evidence>
<dbReference type="Gene3D" id="1.25.40.690">
    <property type="match status" value="1"/>
</dbReference>
<organism evidence="13 14">
    <name type="scientific">Eutypa lata (strain UCR-EL1)</name>
    <name type="common">Grapevine dieback disease fungus</name>
    <name type="synonym">Eutypa armeniacae</name>
    <dbReference type="NCBI Taxonomy" id="1287681"/>
    <lineage>
        <taxon>Eukaryota</taxon>
        <taxon>Fungi</taxon>
        <taxon>Dikarya</taxon>
        <taxon>Ascomycota</taxon>
        <taxon>Pezizomycotina</taxon>
        <taxon>Sordariomycetes</taxon>
        <taxon>Xylariomycetidae</taxon>
        <taxon>Xylariales</taxon>
        <taxon>Diatrypaceae</taxon>
        <taxon>Eutypa</taxon>
    </lineage>
</organism>
<feature type="compositionally biased region" description="Gly residues" evidence="11">
    <location>
        <begin position="314"/>
        <end position="323"/>
    </location>
</feature>
<evidence type="ECO:0000256" key="11">
    <source>
        <dbReference type="SAM" id="MobiDB-lite"/>
    </source>
</evidence>